<keyword evidence="1" id="KW-0489">Methyltransferase</keyword>
<dbReference type="GO" id="GO:0008168">
    <property type="term" value="F:methyltransferase activity"/>
    <property type="evidence" value="ECO:0007669"/>
    <property type="project" value="UniProtKB-KW"/>
</dbReference>
<keyword evidence="2" id="KW-1185">Reference proteome</keyword>
<reference evidence="1 2" key="1">
    <citation type="submission" date="2016-04" db="EMBL/GenBank/DDBJ databases">
        <title>ATOL: Assembling a taxonomically balanced genome-scale reconstruction of the evolutionary history of the Enterobacteriaceae.</title>
        <authorList>
            <person name="Plunkett G.III."/>
            <person name="Neeno-Eckwall E.C."/>
            <person name="Glasner J.D."/>
            <person name="Perna N.T."/>
        </authorList>
    </citation>
    <scope>NUCLEOTIDE SEQUENCE [LARGE SCALE GENOMIC DNA]</scope>
    <source>
        <strain evidence="1 2">ATCC 51607</strain>
    </source>
</reference>
<accession>A0A1B7HM52</accession>
<organism evidence="1 2">
    <name type="scientific">Buttiauxella noackiae ATCC 51607</name>
    <dbReference type="NCBI Taxonomy" id="1354255"/>
    <lineage>
        <taxon>Bacteria</taxon>
        <taxon>Pseudomonadati</taxon>
        <taxon>Pseudomonadota</taxon>
        <taxon>Gammaproteobacteria</taxon>
        <taxon>Enterobacterales</taxon>
        <taxon>Enterobacteriaceae</taxon>
        <taxon>Buttiauxella</taxon>
    </lineage>
</organism>
<protein>
    <submittedName>
        <fullName evidence="1">Lysine-N-methylase</fullName>
        <ecNumber evidence="1">2.1.1.-</ecNumber>
    </submittedName>
</protein>
<dbReference type="EC" id="2.1.1.-" evidence="1"/>
<keyword evidence="1" id="KW-0808">Transferase</keyword>
<sequence>MELIDNYQPEYVKRFKENNKKCQCQNCLKEGEGYPYVTLTWKNQQRESLSLSCQTAAKEILLNPQAFILHESKIASESSLLFNPSLEVINQLCINFATHPAISLEQKIYLIGVLLSKVHSDNNEVVSDISMLDDLFRNLLSLADNNQLQKQMNQLPEIIQIRLTALKEIGKIKLNINRPLEHKMAFILKLSELTILNDERLAERLQQIQFGWQQGEGFFNRHQEILTNLLVYIIYNNTFPDTNENYGTSFFQLSEHIFRLKMIISIYCQEIAGYDREQIVTLISAYFEWDDKVKNMKVNTKQDSERFLLSGFALL</sequence>
<comment type="caution">
    <text evidence="1">The sequence shown here is derived from an EMBL/GenBank/DDBJ whole genome shotgun (WGS) entry which is preliminary data.</text>
</comment>
<proteinExistence type="predicted"/>
<gene>
    <name evidence="1" type="ORF">M979_2540</name>
</gene>
<name>A0A1B7HM52_9ENTR</name>
<dbReference type="RefSeq" id="WP_064555145.1">
    <property type="nucleotide sequence ID" value="NZ_LXEO01000037.1"/>
</dbReference>
<evidence type="ECO:0000313" key="2">
    <source>
        <dbReference type="Proteomes" id="UP000078286"/>
    </source>
</evidence>
<evidence type="ECO:0000313" key="1">
    <source>
        <dbReference type="EMBL" id="OAT16721.1"/>
    </source>
</evidence>
<dbReference type="AlphaFoldDB" id="A0A1B7HM52"/>
<dbReference type="GO" id="GO:0032259">
    <property type="term" value="P:methylation"/>
    <property type="evidence" value="ECO:0007669"/>
    <property type="project" value="UniProtKB-KW"/>
</dbReference>
<dbReference type="Proteomes" id="UP000078286">
    <property type="component" value="Unassembled WGS sequence"/>
</dbReference>
<dbReference type="PATRIC" id="fig|1354255.3.peg.2618"/>
<dbReference type="EMBL" id="LXEO01000037">
    <property type="protein sequence ID" value="OAT16721.1"/>
    <property type="molecule type" value="Genomic_DNA"/>
</dbReference>